<dbReference type="EMBL" id="ADVG01000001">
    <property type="protein sequence ID" value="EFH88075.1"/>
    <property type="molecule type" value="Genomic_DNA"/>
</dbReference>
<gene>
    <name evidence="1" type="ORF">Krac_9458</name>
</gene>
<dbReference type="STRING" id="485913.Krac_9458"/>
<dbReference type="InParanoid" id="D6TC39"/>
<keyword evidence="2" id="KW-1185">Reference proteome</keyword>
<sequence>MQRGCYSLPFVVEEEKLRGRTHSCVVSLARCHARCCSHASREGKNGPQLSFSATWREATPASFEAHSWGIDPPGWRLFLSYFVLAAPLPKAVDWLPVPSQQQIACTLVNTVVFLPVALRYGTRTPFSFQGTTDIFSQRRKKVEMHEMQGLKPGPLTTGSKDPWLARAEAHFLSSVLSKKAFSAILQHHLVPGVEKTGLQAEVLRAPQTHASTY</sequence>
<reference evidence="1 2" key="1">
    <citation type="journal article" date="2011" name="Stand. Genomic Sci.">
        <title>Non-contiguous finished genome sequence and contextual data of the filamentous soil bacterium Ktedonobacter racemifer type strain (SOSP1-21).</title>
        <authorList>
            <person name="Chang Y.J."/>
            <person name="Land M."/>
            <person name="Hauser L."/>
            <person name="Chertkov O."/>
            <person name="Del Rio T.G."/>
            <person name="Nolan M."/>
            <person name="Copeland A."/>
            <person name="Tice H."/>
            <person name="Cheng J.F."/>
            <person name="Lucas S."/>
            <person name="Han C."/>
            <person name="Goodwin L."/>
            <person name="Pitluck S."/>
            <person name="Ivanova N."/>
            <person name="Ovchinikova G."/>
            <person name="Pati A."/>
            <person name="Chen A."/>
            <person name="Palaniappan K."/>
            <person name="Mavromatis K."/>
            <person name="Liolios K."/>
            <person name="Brettin T."/>
            <person name="Fiebig A."/>
            <person name="Rohde M."/>
            <person name="Abt B."/>
            <person name="Goker M."/>
            <person name="Detter J.C."/>
            <person name="Woyke T."/>
            <person name="Bristow J."/>
            <person name="Eisen J.A."/>
            <person name="Markowitz V."/>
            <person name="Hugenholtz P."/>
            <person name="Kyrpides N.C."/>
            <person name="Klenk H.P."/>
            <person name="Lapidus A."/>
        </authorList>
    </citation>
    <scope>NUCLEOTIDE SEQUENCE [LARGE SCALE GENOMIC DNA]</scope>
    <source>
        <strain evidence="2">DSM 44963</strain>
    </source>
</reference>
<accession>D6TC39</accession>
<name>D6TC39_KTERA</name>
<proteinExistence type="predicted"/>
<dbReference type="Proteomes" id="UP000004508">
    <property type="component" value="Unassembled WGS sequence"/>
</dbReference>
<comment type="caution">
    <text evidence="1">The sequence shown here is derived from an EMBL/GenBank/DDBJ whole genome shotgun (WGS) entry which is preliminary data.</text>
</comment>
<evidence type="ECO:0000313" key="1">
    <source>
        <dbReference type="EMBL" id="EFH88075.1"/>
    </source>
</evidence>
<protein>
    <submittedName>
        <fullName evidence="1">Uncharacterized protein</fullName>
    </submittedName>
</protein>
<organism evidence="1 2">
    <name type="scientific">Ktedonobacter racemifer DSM 44963</name>
    <dbReference type="NCBI Taxonomy" id="485913"/>
    <lineage>
        <taxon>Bacteria</taxon>
        <taxon>Bacillati</taxon>
        <taxon>Chloroflexota</taxon>
        <taxon>Ktedonobacteria</taxon>
        <taxon>Ktedonobacterales</taxon>
        <taxon>Ktedonobacteraceae</taxon>
        <taxon>Ktedonobacter</taxon>
    </lineage>
</organism>
<evidence type="ECO:0000313" key="2">
    <source>
        <dbReference type="Proteomes" id="UP000004508"/>
    </source>
</evidence>
<dbReference type="AlphaFoldDB" id="D6TC39"/>